<sequence>MEFSSTTVFWRWLQRLFYPRRESITSNTHRRSYSLLFPLQPTRLVNLANGLKATKDSTEGHEGETVEMKSNKSASLCGQESRHTAYIVLDARLYPPYMCKDMAERLSDYPEAILNTTNNAFMHVHYTTLIRTTPWKLKLEKHRSIVECHKEPESVLLDKAVKRIRGRTQFPAWFFFYDLPEEMLQVHSHQKATIQGATLEPYENGLGMVWSPKDGVEGVALRLKSAEQEHEALLYMGSCFDVKQYTIQLEGGDSAYGYSFSLASVCRKYQDLDTTTAEIL</sequence>
<keyword evidence="2" id="KW-1185">Reference proteome</keyword>
<proteinExistence type="predicted"/>
<organism evidence="1 2">
    <name type="scientific">Tothia fuscella</name>
    <dbReference type="NCBI Taxonomy" id="1048955"/>
    <lineage>
        <taxon>Eukaryota</taxon>
        <taxon>Fungi</taxon>
        <taxon>Dikarya</taxon>
        <taxon>Ascomycota</taxon>
        <taxon>Pezizomycotina</taxon>
        <taxon>Dothideomycetes</taxon>
        <taxon>Pleosporomycetidae</taxon>
        <taxon>Venturiales</taxon>
        <taxon>Cylindrosympodiaceae</taxon>
        <taxon>Tothia</taxon>
    </lineage>
</organism>
<reference evidence="1" key="1">
    <citation type="journal article" date="2020" name="Stud. Mycol.">
        <title>101 Dothideomycetes genomes: a test case for predicting lifestyles and emergence of pathogens.</title>
        <authorList>
            <person name="Haridas S."/>
            <person name="Albert R."/>
            <person name="Binder M."/>
            <person name="Bloem J."/>
            <person name="Labutti K."/>
            <person name="Salamov A."/>
            <person name="Andreopoulos B."/>
            <person name="Baker S."/>
            <person name="Barry K."/>
            <person name="Bills G."/>
            <person name="Bluhm B."/>
            <person name="Cannon C."/>
            <person name="Castanera R."/>
            <person name="Culley D."/>
            <person name="Daum C."/>
            <person name="Ezra D."/>
            <person name="Gonzalez J."/>
            <person name="Henrissat B."/>
            <person name="Kuo A."/>
            <person name="Liang C."/>
            <person name="Lipzen A."/>
            <person name="Lutzoni F."/>
            <person name="Magnuson J."/>
            <person name="Mondo S."/>
            <person name="Nolan M."/>
            <person name="Ohm R."/>
            <person name="Pangilinan J."/>
            <person name="Park H.-J."/>
            <person name="Ramirez L."/>
            <person name="Alfaro M."/>
            <person name="Sun H."/>
            <person name="Tritt A."/>
            <person name="Yoshinaga Y."/>
            <person name="Zwiers L.-H."/>
            <person name="Turgeon B."/>
            <person name="Goodwin S."/>
            <person name="Spatafora J."/>
            <person name="Crous P."/>
            <person name="Grigoriev I."/>
        </authorList>
    </citation>
    <scope>NUCLEOTIDE SEQUENCE</scope>
    <source>
        <strain evidence="1">CBS 130266</strain>
    </source>
</reference>
<dbReference type="Proteomes" id="UP000800235">
    <property type="component" value="Unassembled WGS sequence"/>
</dbReference>
<name>A0A9P4NMD9_9PEZI</name>
<gene>
    <name evidence="1" type="ORF">EJ08DRAFT_662859</name>
</gene>
<protein>
    <submittedName>
        <fullName evidence="1">Uncharacterized protein</fullName>
    </submittedName>
</protein>
<accession>A0A9P4NMD9</accession>
<dbReference type="EMBL" id="MU007059">
    <property type="protein sequence ID" value="KAF2427560.1"/>
    <property type="molecule type" value="Genomic_DNA"/>
</dbReference>
<evidence type="ECO:0000313" key="2">
    <source>
        <dbReference type="Proteomes" id="UP000800235"/>
    </source>
</evidence>
<comment type="caution">
    <text evidence="1">The sequence shown here is derived from an EMBL/GenBank/DDBJ whole genome shotgun (WGS) entry which is preliminary data.</text>
</comment>
<evidence type="ECO:0000313" key="1">
    <source>
        <dbReference type="EMBL" id="KAF2427560.1"/>
    </source>
</evidence>
<dbReference type="AlphaFoldDB" id="A0A9P4NMD9"/>